<evidence type="ECO:0000313" key="2">
    <source>
        <dbReference type="EMBL" id="MBB5960729.1"/>
    </source>
</evidence>
<accession>A0A841CTU3</accession>
<gene>
    <name evidence="2" type="ORF">FHS29_007357</name>
</gene>
<keyword evidence="3" id="KW-1185">Reference proteome</keyword>
<dbReference type="AlphaFoldDB" id="A0A841CTU3"/>
<proteinExistence type="predicted"/>
<dbReference type="InterPro" id="IPR009081">
    <property type="entry name" value="PP-bd_ACP"/>
</dbReference>
<feature type="domain" description="Carrier" evidence="1">
    <location>
        <begin position="1"/>
        <end position="78"/>
    </location>
</feature>
<evidence type="ECO:0000259" key="1">
    <source>
        <dbReference type="PROSITE" id="PS50075"/>
    </source>
</evidence>
<dbReference type="InterPro" id="IPR036736">
    <property type="entry name" value="ACP-like_sf"/>
</dbReference>
<dbReference type="Pfam" id="PF00550">
    <property type="entry name" value="PP-binding"/>
    <property type="match status" value="1"/>
</dbReference>
<sequence length="85" mass="8988">MADEVDAVGSGALEVIADAMGVADVRPEQSMSDLHPDSATLLQVVGALQERFDITFDVVDVFSAEVVGDLVRLVREAVATRSRAS</sequence>
<comment type="caution">
    <text evidence="2">The sequence shown here is derived from an EMBL/GenBank/DDBJ whole genome shotgun (WGS) entry which is preliminary data.</text>
</comment>
<protein>
    <submittedName>
        <fullName evidence="2">Acyl carrier protein</fullName>
    </submittedName>
</protein>
<dbReference type="PROSITE" id="PS50075">
    <property type="entry name" value="CARRIER"/>
    <property type="match status" value="1"/>
</dbReference>
<name>A0A841CTU3_9PSEU</name>
<dbReference type="EMBL" id="JACHJN010000022">
    <property type="protein sequence ID" value="MBB5960729.1"/>
    <property type="molecule type" value="Genomic_DNA"/>
</dbReference>
<dbReference type="Gene3D" id="1.10.1200.10">
    <property type="entry name" value="ACP-like"/>
    <property type="match status" value="1"/>
</dbReference>
<dbReference type="SUPFAM" id="SSF47336">
    <property type="entry name" value="ACP-like"/>
    <property type="match status" value="1"/>
</dbReference>
<dbReference type="RefSeq" id="WP_184699183.1">
    <property type="nucleotide sequence ID" value="NZ_JACHJN010000022.1"/>
</dbReference>
<organism evidence="2 3">
    <name type="scientific">Saccharothrix tamanrassetensis</name>
    <dbReference type="NCBI Taxonomy" id="1051531"/>
    <lineage>
        <taxon>Bacteria</taxon>
        <taxon>Bacillati</taxon>
        <taxon>Actinomycetota</taxon>
        <taxon>Actinomycetes</taxon>
        <taxon>Pseudonocardiales</taxon>
        <taxon>Pseudonocardiaceae</taxon>
        <taxon>Saccharothrix</taxon>
    </lineage>
</organism>
<evidence type="ECO:0000313" key="3">
    <source>
        <dbReference type="Proteomes" id="UP000547510"/>
    </source>
</evidence>
<dbReference type="Proteomes" id="UP000547510">
    <property type="component" value="Unassembled WGS sequence"/>
</dbReference>
<reference evidence="2 3" key="1">
    <citation type="submission" date="2020-08" db="EMBL/GenBank/DDBJ databases">
        <title>Genomic Encyclopedia of Type Strains, Phase III (KMG-III): the genomes of soil and plant-associated and newly described type strains.</title>
        <authorList>
            <person name="Whitman W."/>
        </authorList>
    </citation>
    <scope>NUCLEOTIDE SEQUENCE [LARGE SCALE GENOMIC DNA]</scope>
    <source>
        <strain evidence="2 3">CECT 8640</strain>
    </source>
</reference>